<evidence type="ECO:0000313" key="4">
    <source>
        <dbReference type="EMBL" id="GGE02292.1"/>
    </source>
</evidence>
<name>A0A916ZKI5_9SPHN</name>
<dbReference type="Proteomes" id="UP000635071">
    <property type="component" value="Unassembled WGS sequence"/>
</dbReference>
<protein>
    <recommendedName>
        <fullName evidence="3">Transglycosylase SLT domain-containing protein</fullName>
    </recommendedName>
</protein>
<dbReference type="SUPFAM" id="SSF53955">
    <property type="entry name" value="Lysozyme-like"/>
    <property type="match status" value="1"/>
</dbReference>
<comment type="caution">
    <text evidence="4">The sequence shown here is derived from an EMBL/GenBank/DDBJ whole genome shotgun (WGS) entry which is preliminary data.</text>
</comment>
<dbReference type="Gene3D" id="1.10.530.10">
    <property type="match status" value="1"/>
</dbReference>
<dbReference type="InterPro" id="IPR023346">
    <property type="entry name" value="Lysozyme-like_dom_sf"/>
</dbReference>
<dbReference type="InterPro" id="IPR008258">
    <property type="entry name" value="Transglycosylase_SLT_dom_1"/>
</dbReference>
<dbReference type="Pfam" id="PF01464">
    <property type="entry name" value="SLT"/>
    <property type="match status" value="1"/>
</dbReference>
<accession>A0A916ZKI5</accession>
<feature type="domain" description="Transglycosylase SLT" evidence="3">
    <location>
        <begin position="42"/>
        <end position="94"/>
    </location>
</feature>
<feature type="region of interest" description="Disordered" evidence="2">
    <location>
        <begin position="234"/>
        <end position="256"/>
    </location>
</feature>
<keyword evidence="5" id="KW-1185">Reference proteome</keyword>
<dbReference type="EMBL" id="BMJM01000001">
    <property type="protein sequence ID" value="GGE02292.1"/>
    <property type="molecule type" value="Genomic_DNA"/>
</dbReference>
<dbReference type="AlphaFoldDB" id="A0A916ZKI5"/>
<gene>
    <name evidence="4" type="ORF">GCM10011529_05890</name>
</gene>
<comment type="similarity">
    <text evidence="1">Belongs to the virb1 family.</text>
</comment>
<evidence type="ECO:0000256" key="1">
    <source>
        <dbReference type="ARBA" id="ARBA00009387"/>
    </source>
</evidence>
<reference evidence="4" key="1">
    <citation type="journal article" date="2014" name="Int. J. Syst. Evol. Microbiol.">
        <title>Complete genome sequence of Corynebacterium casei LMG S-19264T (=DSM 44701T), isolated from a smear-ripened cheese.</title>
        <authorList>
            <consortium name="US DOE Joint Genome Institute (JGI-PGF)"/>
            <person name="Walter F."/>
            <person name="Albersmeier A."/>
            <person name="Kalinowski J."/>
            <person name="Ruckert C."/>
        </authorList>
    </citation>
    <scope>NUCLEOTIDE SEQUENCE</scope>
    <source>
        <strain evidence="4">CGMCC 1.15519</strain>
    </source>
</reference>
<evidence type="ECO:0000256" key="2">
    <source>
        <dbReference type="SAM" id="MobiDB-lite"/>
    </source>
</evidence>
<proteinExistence type="inferred from homology"/>
<evidence type="ECO:0000259" key="3">
    <source>
        <dbReference type="Pfam" id="PF01464"/>
    </source>
</evidence>
<sequence>MVWDGWHGVCMAAGGAGCGAGGGDVDRIEGLAGRVAGVVAAVRTAAARTGTDFSYLMAQARVESGLNPAAKARTSSAVGLYQFTNSTWLETVRKHGAEHGLGWAAEAISKGAAGAGSAVRGAILELREDAGAAALMAGEFAADNGAVLQARLGRAVGAADLYMAHFLGVGGAVRFLTALAETPGRSAASVVPGAAGSNRGVFFGRGGEAKSVGEVYARFEGKLEVSAGEEGPLTPFASRVPLSREGRGGGEVPLTPLNARALSRPLPQGERGERVPLSGNSVPVDRARLAYMLLAELGG</sequence>
<reference evidence="4" key="2">
    <citation type="submission" date="2020-09" db="EMBL/GenBank/DDBJ databases">
        <authorList>
            <person name="Sun Q."/>
            <person name="Zhou Y."/>
        </authorList>
    </citation>
    <scope>NUCLEOTIDE SEQUENCE</scope>
    <source>
        <strain evidence="4">CGMCC 1.15519</strain>
    </source>
</reference>
<evidence type="ECO:0000313" key="5">
    <source>
        <dbReference type="Proteomes" id="UP000635071"/>
    </source>
</evidence>
<organism evidence="4 5">
    <name type="scientific">Sandarakinorhabdus glacialis</name>
    <dbReference type="NCBI Taxonomy" id="1614636"/>
    <lineage>
        <taxon>Bacteria</taxon>
        <taxon>Pseudomonadati</taxon>
        <taxon>Pseudomonadota</taxon>
        <taxon>Alphaproteobacteria</taxon>
        <taxon>Sphingomonadales</taxon>
        <taxon>Sphingosinicellaceae</taxon>
        <taxon>Sandarakinorhabdus</taxon>
    </lineage>
</organism>